<dbReference type="PROSITE" id="PS50931">
    <property type="entry name" value="HTH_LYSR"/>
    <property type="match status" value="1"/>
</dbReference>
<keyword evidence="4" id="KW-0804">Transcription</keyword>
<organism evidence="6 7">
    <name type="scientific">Ureibacillus chungkukjangi</name>
    <dbReference type="NCBI Taxonomy" id="1202712"/>
    <lineage>
        <taxon>Bacteria</taxon>
        <taxon>Bacillati</taxon>
        <taxon>Bacillota</taxon>
        <taxon>Bacilli</taxon>
        <taxon>Bacillales</taxon>
        <taxon>Caryophanaceae</taxon>
        <taxon>Ureibacillus</taxon>
    </lineage>
</organism>
<evidence type="ECO:0000259" key="5">
    <source>
        <dbReference type="PROSITE" id="PS50931"/>
    </source>
</evidence>
<evidence type="ECO:0000256" key="3">
    <source>
        <dbReference type="ARBA" id="ARBA00023125"/>
    </source>
</evidence>
<evidence type="ECO:0000256" key="1">
    <source>
        <dbReference type="ARBA" id="ARBA00009437"/>
    </source>
</evidence>
<dbReference type="GO" id="GO:0000976">
    <property type="term" value="F:transcription cis-regulatory region binding"/>
    <property type="evidence" value="ECO:0007669"/>
    <property type="project" value="TreeGrafter"/>
</dbReference>
<keyword evidence="3" id="KW-0238">DNA-binding</keyword>
<dbReference type="InterPro" id="IPR005119">
    <property type="entry name" value="LysR_subst-bd"/>
</dbReference>
<proteinExistence type="inferred from homology"/>
<dbReference type="Gene3D" id="3.40.190.290">
    <property type="match status" value="1"/>
</dbReference>
<dbReference type="RefSeq" id="WP_181418058.1">
    <property type="nucleotide sequence ID" value="NZ_CP085009.1"/>
</dbReference>
<dbReference type="EMBL" id="QJTJ01000016">
    <property type="protein sequence ID" value="PYF05703.1"/>
    <property type="molecule type" value="Genomic_DNA"/>
</dbReference>
<dbReference type="Gene3D" id="1.10.10.10">
    <property type="entry name" value="Winged helix-like DNA-binding domain superfamily/Winged helix DNA-binding domain"/>
    <property type="match status" value="1"/>
</dbReference>
<dbReference type="PANTHER" id="PTHR30126:SF64">
    <property type="entry name" value="HTH-TYPE TRANSCRIPTIONAL REGULATOR CITR"/>
    <property type="match status" value="1"/>
</dbReference>
<evidence type="ECO:0000256" key="4">
    <source>
        <dbReference type="ARBA" id="ARBA00023163"/>
    </source>
</evidence>
<dbReference type="AlphaFoldDB" id="A0A318TMH8"/>
<evidence type="ECO:0000313" key="6">
    <source>
        <dbReference type="EMBL" id="PYF05703.1"/>
    </source>
</evidence>
<accession>A0A318TMH8</accession>
<dbReference type="GO" id="GO:0003700">
    <property type="term" value="F:DNA-binding transcription factor activity"/>
    <property type="evidence" value="ECO:0007669"/>
    <property type="project" value="InterPro"/>
</dbReference>
<evidence type="ECO:0000256" key="2">
    <source>
        <dbReference type="ARBA" id="ARBA00023015"/>
    </source>
</evidence>
<dbReference type="FunFam" id="1.10.10.10:FF:000001">
    <property type="entry name" value="LysR family transcriptional regulator"/>
    <property type="match status" value="1"/>
</dbReference>
<feature type="domain" description="HTH lysR-type" evidence="5">
    <location>
        <begin position="1"/>
        <end position="58"/>
    </location>
</feature>
<gene>
    <name evidence="6" type="ORF">BJ095_11651</name>
</gene>
<dbReference type="InterPro" id="IPR036390">
    <property type="entry name" value="WH_DNA-bd_sf"/>
</dbReference>
<dbReference type="PANTHER" id="PTHR30126">
    <property type="entry name" value="HTH-TYPE TRANSCRIPTIONAL REGULATOR"/>
    <property type="match status" value="1"/>
</dbReference>
<keyword evidence="7" id="KW-1185">Reference proteome</keyword>
<dbReference type="CDD" id="cd05466">
    <property type="entry name" value="PBP2_LTTR_substrate"/>
    <property type="match status" value="1"/>
</dbReference>
<dbReference type="SUPFAM" id="SSF46785">
    <property type="entry name" value="Winged helix' DNA-binding domain"/>
    <property type="match status" value="1"/>
</dbReference>
<name>A0A318TMH8_9BACL</name>
<dbReference type="InterPro" id="IPR000847">
    <property type="entry name" value="LysR_HTH_N"/>
</dbReference>
<keyword evidence="2" id="KW-0805">Transcription regulation</keyword>
<comment type="similarity">
    <text evidence="1">Belongs to the LysR transcriptional regulatory family.</text>
</comment>
<dbReference type="Proteomes" id="UP000247416">
    <property type="component" value="Unassembled WGS sequence"/>
</dbReference>
<comment type="caution">
    <text evidence="6">The sequence shown here is derived from an EMBL/GenBank/DDBJ whole genome shotgun (WGS) entry which is preliminary data.</text>
</comment>
<dbReference type="SUPFAM" id="SSF53850">
    <property type="entry name" value="Periplasmic binding protein-like II"/>
    <property type="match status" value="1"/>
</dbReference>
<dbReference type="InterPro" id="IPR036388">
    <property type="entry name" value="WH-like_DNA-bd_sf"/>
</dbReference>
<protein>
    <submittedName>
        <fullName evidence="6">LysR family transcriptional repressor of citA</fullName>
    </submittedName>
</protein>
<dbReference type="Pfam" id="PF00126">
    <property type="entry name" value="HTH_1"/>
    <property type="match status" value="1"/>
</dbReference>
<dbReference type="PRINTS" id="PR00039">
    <property type="entry name" value="HTHLYSR"/>
</dbReference>
<reference evidence="6 7" key="1">
    <citation type="submission" date="2018-06" db="EMBL/GenBank/DDBJ databases">
        <title>Genomic Encyclopedia of Archaeal and Bacterial Type Strains, Phase II (KMG-II): from individual species to whole genera.</title>
        <authorList>
            <person name="Goeker M."/>
        </authorList>
    </citation>
    <scope>NUCLEOTIDE SEQUENCE [LARGE SCALE GENOMIC DNA]</scope>
    <source>
        <strain evidence="6 7">KACC 16626</strain>
    </source>
</reference>
<dbReference type="Pfam" id="PF03466">
    <property type="entry name" value="LysR_substrate"/>
    <property type="match status" value="1"/>
</dbReference>
<sequence length="293" mass="33884">METKCLKSFVVAGKTENFREAAELLYISQPSITVHIHQLEDYLQIQLFKRESGKVALTEEGKFFLTEAEEILNKIEQGKQNLKLFSEKKNVKLTIVISPMLVDSTIPQIIYQFIIENPSYEVTLMVVESERIGSLLQSGQAHIGIGLTPSDSEFIQDELIHTSPLEFVVPLDQYDDETGVNFDIHELFRTYPFFTNHISSIFPSINLLVKNHFHYVKPISIPQSYIVKRFIKDGLGISFLPKLIIRREMMEGRFNVIPFTEFELPSVKIYMQYKLNDKKTLLIREKLLSSYLV</sequence>
<evidence type="ECO:0000313" key="7">
    <source>
        <dbReference type="Proteomes" id="UP000247416"/>
    </source>
</evidence>